<organism evidence="1 3">
    <name type="scientific">Durusdinium trenchii</name>
    <dbReference type="NCBI Taxonomy" id="1381693"/>
    <lineage>
        <taxon>Eukaryota</taxon>
        <taxon>Sar</taxon>
        <taxon>Alveolata</taxon>
        <taxon>Dinophyceae</taxon>
        <taxon>Suessiales</taxon>
        <taxon>Symbiodiniaceae</taxon>
        <taxon>Durusdinium</taxon>
    </lineage>
</organism>
<evidence type="ECO:0000313" key="2">
    <source>
        <dbReference type="EMBL" id="CAK9073951.1"/>
    </source>
</evidence>
<comment type="caution">
    <text evidence="1">The sequence shown here is derived from an EMBL/GenBank/DDBJ whole genome shotgun (WGS) entry which is preliminary data.</text>
</comment>
<dbReference type="EMBL" id="CAXAMN010022940">
    <property type="protein sequence ID" value="CAK9073903.1"/>
    <property type="molecule type" value="Genomic_DNA"/>
</dbReference>
<evidence type="ECO:0000313" key="3">
    <source>
        <dbReference type="Proteomes" id="UP001642484"/>
    </source>
</evidence>
<dbReference type="Proteomes" id="UP001642484">
    <property type="component" value="Unassembled WGS sequence"/>
</dbReference>
<sequence>MDIICLLKRNASDSDLCQGSVLLWPYRYTAQLGAMPMEPRPLEPVKAAKKTEYLKLAEALLERAPRESSARSVQFLLNICSEDLKAEDPPRLPWIETDCGPPSEIGFSRIAGRIAPAMKFYAKHL</sequence>
<accession>A0ABP0PCX8</accession>
<dbReference type="EMBL" id="CAXAMN010022951">
    <property type="protein sequence ID" value="CAK9073951.1"/>
    <property type="molecule type" value="Genomic_DNA"/>
</dbReference>
<name>A0ABP0PCX8_9DINO</name>
<reference evidence="1 3" key="1">
    <citation type="submission" date="2024-02" db="EMBL/GenBank/DDBJ databases">
        <authorList>
            <person name="Chen Y."/>
            <person name="Shah S."/>
            <person name="Dougan E. K."/>
            <person name="Thang M."/>
            <person name="Chan C."/>
        </authorList>
    </citation>
    <scope>NUCLEOTIDE SEQUENCE [LARGE SCALE GENOMIC DNA]</scope>
</reference>
<keyword evidence="3" id="KW-1185">Reference proteome</keyword>
<protein>
    <submittedName>
        <fullName evidence="1">Uncharacterized protein</fullName>
    </submittedName>
</protein>
<gene>
    <name evidence="1" type="ORF">CCMP2556_LOCUS36411</name>
    <name evidence="2" type="ORF">CCMP2556_LOCUS36447</name>
</gene>
<evidence type="ECO:0000313" key="1">
    <source>
        <dbReference type="EMBL" id="CAK9073903.1"/>
    </source>
</evidence>
<proteinExistence type="predicted"/>